<evidence type="ECO:0000259" key="3">
    <source>
        <dbReference type="SMART" id="SM00322"/>
    </source>
</evidence>
<dbReference type="InterPro" id="IPR009210">
    <property type="entry name" value="ASCC1"/>
</dbReference>
<dbReference type="Proteomes" id="UP000886520">
    <property type="component" value="Chromosome 11"/>
</dbReference>
<dbReference type="OrthoDB" id="277832at2759"/>
<evidence type="ECO:0000256" key="1">
    <source>
        <dbReference type="PROSITE-ProRule" id="PRU00117"/>
    </source>
</evidence>
<dbReference type="GO" id="GO:0005634">
    <property type="term" value="C:nucleus"/>
    <property type="evidence" value="ECO:0007669"/>
    <property type="project" value="TreeGrafter"/>
</dbReference>
<proteinExistence type="predicted"/>
<dbReference type="PANTHER" id="PTHR13360:SF1">
    <property type="entry name" value="ACTIVATING SIGNAL COINTEGRATOR 1 COMPLEX SUBUNIT 1"/>
    <property type="match status" value="1"/>
</dbReference>
<feature type="compositionally biased region" description="Basic and acidic residues" evidence="2">
    <location>
        <begin position="210"/>
        <end position="222"/>
    </location>
</feature>
<dbReference type="GO" id="GO:0003723">
    <property type="term" value="F:RNA binding"/>
    <property type="evidence" value="ECO:0007669"/>
    <property type="project" value="UniProtKB-UniRule"/>
</dbReference>
<feature type="region of interest" description="Disordered" evidence="2">
    <location>
        <begin position="198"/>
        <end position="242"/>
    </location>
</feature>
<dbReference type="InterPro" id="IPR009097">
    <property type="entry name" value="Cyclic_Pdiesterase"/>
</dbReference>
<dbReference type="SUPFAM" id="SSF54791">
    <property type="entry name" value="Eukaryotic type KH-domain (KH-domain type I)"/>
    <property type="match status" value="1"/>
</dbReference>
<comment type="caution">
    <text evidence="4">The sequence shown here is derived from an EMBL/GenBank/DDBJ whole genome shotgun (WGS) entry which is preliminary data.</text>
</comment>
<dbReference type="GO" id="GO:0006307">
    <property type="term" value="P:DNA alkylation repair"/>
    <property type="evidence" value="ECO:0007669"/>
    <property type="project" value="InterPro"/>
</dbReference>
<keyword evidence="5" id="KW-1185">Reference proteome</keyword>
<reference evidence="4" key="1">
    <citation type="submission" date="2021-01" db="EMBL/GenBank/DDBJ databases">
        <title>Adiantum capillus-veneris genome.</title>
        <authorList>
            <person name="Fang Y."/>
            <person name="Liao Q."/>
        </authorList>
    </citation>
    <scope>NUCLEOTIDE SEQUENCE</scope>
    <source>
        <strain evidence="4">H3</strain>
        <tissue evidence="4">Leaf</tissue>
    </source>
</reference>
<dbReference type="SMART" id="SM00322">
    <property type="entry name" value="KH"/>
    <property type="match status" value="1"/>
</dbReference>
<evidence type="ECO:0000256" key="2">
    <source>
        <dbReference type="SAM" id="MobiDB-lite"/>
    </source>
</evidence>
<gene>
    <name evidence="4" type="ORF">GOP47_0011157</name>
</gene>
<organism evidence="4 5">
    <name type="scientific">Adiantum capillus-veneris</name>
    <name type="common">Maidenhair fern</name>
    <dbReference type="NCBI Taxonomy" id="13818"/>
    <lineage>
        <taxon>Eukaryota</taxon>
        <taxon>Viridiplantae</taxon>
        <taxon>Streptophyta</taxon>
        <taxon>Embryophyta</taxon>
        <taxon>Tracheophyta</taxon>
        <taxon>Polypodiopsida</taxon>
        <taxon>Polypodiidae</taxon>
        <taxon>Polypodiales</taxon>
        <taxon>Pteridineae</taxon>
        <taxon>Pteridaceae</taxon>
        <taxon>Vittarioideae</taxon>
        <taxon>Adiantum</taxon>
    </lineage>
</organism>
<sequence>MILSNLSTVRLNCWKLPGRHCPRTPPQFPLQGNILHLAQRKYPPATTCFRVRLNFELLMEDSMVDGPCSNIAPPSETHECTASVQIGASVLRFIVGKGGKVKEKIEKDTITHLQIPPPREAKRGSCLVVKGSSQANIDDAVSQIHRVLEEAAESPSLEYSHFISLPLAVHPDLVVQVNKFHDSVMALFPAKDEGDFVESSRLSKGNPLNPHEEKALEDEKVPRTHTNQFEEPEACESEQVDDLRPTSAILNEEIEWFKIEQEQSKEEHLNNDDPEILKEPEEDAELLRSHKKGHGIEESIFIKPATLHLTVLMLKLWSKERLAIAAEVLKGLNSKLLEVLNHRPVAVRLKGVECMRGSPAKAHVLYARVEDADKENRLLCACNVIKDAYVEAGLVSEKDKKQELKLHATLMNSSHRKRKRGKTFARRTPFDARPILSVHGSDEWGEYTITEAHLSERFVYDEDGYYHCCGSVKFPPSALLI</sequence>
<accession>A0A9D4US82</accession>
<dbReference type="InterPro" id="IPR036612">
    <property type="entry name" value="KH_dom_type_1_sf"/>
</dbReference>
<keyword evidence="1" id="KW-0694">RNA-binding</keyword>
<dbReference type="Pfam" id="PF10469">
    <property type="entry name" value="AKAP7_NLS"/>
    <property type="match status" value="1"/>
</dbReference>
<dbReference type="SUPFAM" id="SSF55144">
    <property type="entry name" value="LigT-like"/>
    <property type="match status" value="1"/>
</dbReference>
<feature type="domain" description="K Homology" evidence="3">
    <location>
        <begin position="78"/>
        <end position="149"/>
    </location>
</feature>
<evidence type="ECO:0000313" key="5">
    <source>
        <dbReference type="Proteomes" id="UP000886520"/>
    </source>
</evidence>
<dbReference type="Gene3D" id="3.90.1140.10">
    <property type="entry name" value="Cyclic phosphodiesterase"/>
    <property type="match status" value="1"/>
</dbReference>
<dbReference type="Gene3D" id="3.30.1370.10">
    <property type="entry name" value="K Homology domain, type 1"/>
    <property type="match status" value="1"/>
</dbReference>
<dbReference type="InterPro" id="IPR019510">
    <property type="entry name" value="AKAP7-like_phosphoesterase"/>
</dbReference>
<dbReference type="InterPro" id="IPR004087">
    <property type="entry name" value="KH_dom"/>
</dbReference>
<dbReference type="AlphaFoldDB" id="A0A9D4US82"/>
<dbReference type="PROSITE" id="PS50084">
    <property type="entry name" value="KH_TYPE_1"/>
    <property type="match status" value="1"/>
</dbReference>
<name>A0A9D4US82_ADICA</name>
<dbReference type="InterPro" id="IPR004088">
    <property type="entry name" value="KH_dom_type_1"/>
</dbReference>
<feature type="compositionally biased region" description="Acidic residues" evidence="2">
    <location>
        <begin position="230"/>
        <end position="240"/>
    </location>
</feature>
<dbReference type="GO" id="GO:0006355">
    <property type="term" value="P:regulation of DNA-templated transcription"/>
    <property type="evidence" value="ECO:0007669"/>
    <property type="project" value="TreeGrafter"/>
</dbReference>
<dbReference type="PANTHER" id="PTHR13360">
    <property type="entry name" value="ACTIVATING SIGNAL COINTEGRATOR 1 COMPLEX SUBUNIT 1"/>
    <property type="match status" value="1"/>
</dbReference>
<dbReference type="Pfam" id="PF00013">
    <property type="entry name" value="KH_1"/>
    <property type="match status" value="1"/>
</dbReference>
<protein>
    <recommendedName>
        <fullName evidence="3">K Homology domain-containing protein</fullName>
    </recommendedName>
</protein>
<evidence type="ECO:0000313" key="4">
    <source>
        <dbReference type="EMBL" id="KAI5073144.1"/>
    </source>
</evidence>
<dbReference type="EMBL" id="JABFUD020000011">
    <property type="protein sequence ID" value="KAI5073144.1"/>
    <property type="molecule type" value="Genomic_DNA"/>
</dbReference>